<dbReference type="InterPro" id="IPR025672">
    <property type="entry name" value="Sigma_reg_C_dom"/>
</dbReference>
<dbReference type="AlphaFoldDB" id="A0A0S2W5R6"/>
<name>A0A0S2W5R6_9FIRM</name>
<reference evidence="3" key="2">
    <citation type="submission" date="2015-04" db="EMBL/GenBank/DDBJ databases">
        <title>A butyrogenic pathway from the amino acid lysine in a human gut commensal.</title>
        <authorList>
            <person name="de Vos W.M."/>
            <person name="Bui N.T.P."/>
            <person name="Plugge C.M."/>
            <person name="Ritari J."/>
        </authorList>
    </citation>
    <scope>NUCLEOTIDE SEQUENCE [LARGE SCALE GENOMIC DNA]</scope>
    <source>
        <strain evidence="3">AF211</strain>
    </source>
</reference>
<dbReference type="RefSeq" id="WP_058118090.1">
    <property type="nucleotide sequence ID" value="NZ_CP011307.1"/>
</dbReference>
<dbReference type="KEGG" id="ibu:IB211_02305c"/>
<dbReference type="EMBL" id="CP011307">
    <property type="protein sequence ID" value="ALP94696.1"/>
    <property type="molecule type" value="Genomic_DNA"/>
</dbReference>
<dbReference type="STRING" id="1297617.IB211_02305c"/>
<reference evidence="2 3" key="1">
    <citation type="journal article" date="2015" name="Nat. Commun.">
        <title>Production of butyrate from lysine and the Amadori product fructoselysine by a human gut commensal.</title>
        <authorList>
            <person name="Bui T.P."/>
            <person name="Ritari J."/>
            <person name="Boeren S."/>
            <person name="de Waard P."/>
            <person name="Plugge C.M."/>
            <person name="de Vos W.M."/>
        </authorList>
    </citation>
    <scope>NUCLEOTIDE SEQUENCE [LARGE SCALE GENOMIC DNA]</scope>
    <source>
        <strain evidence="2 3">AF211</strain>
    </source>
</reference>
<sequence length="383" mass="42967">MKFETLYERYRSGTATPEEAELVEEELAKYRLLTDYVAEHDELDLPGGPETGEERGEVRRVRQAVRRVRAGTVLVAFVLVLLALLAWRFAAVPLLNRYVLYDPTADGDNYLDSLELEVAVLESLHFPEWSSQTVYAQETGLGSYDLTLYESGLAAGEWTATKGTMDLAGIRFEEDFYRRWVAINQFTRGTYPYYATEQVPGHSPEETAAALAELPDYLDATLSLSFARDLSMEEFAGLAGRYPDLRFQWVGVRINDGERRQLLPLAGFDAAGLSMLGAEEDEERYPFLWLPLHREDSDLGKVYTGHFLALLGYQAERAVLVEKIGGPAGSYYRDALCYVEENGAYTYGVYVSGRPETLAALCGEAEAEWVGIESLRLSARFES</sequence>
<evidence type="ECO:0000259" key="1">
    <source>
        <dbReference type="Pfam" id="PF13791"/>
    </source>
</evidence>
<accession>A0A0S2W5R6</accession>
<evidence type="ECO:0000313" key="2">
    <source>
        <dbReference type="EMBL" id="ALP94696.1"/>
    </source>
</evidence>
<feature type="domain" description="Sigma factor regulator C-terminal" evidence="1">
    <location>
        <begin position="220"/>
        <end position="364"/>
    </location>
</feature>
<organism evidence="2 3">
    <name type="scientific">Intestinimonas butyriciproducens</name>
    <dbReference type="NCBI Taxonomy" id="1297617"/>
    <lineage>
        <taxon>Bacteria</taxon>
        <taxon>Bacillati</taxon>
        <taxon>Bacillota</taxon>
        <taxon>Clostridia</taxon>
        <taxon>Eubacteriales</taxon>
        <taxon>Intestinimonas</taxon>
    </lineage>
</organism>
<proteinExistence type="predicted"/>
<evidence type="ECO:0000313" key="3">
    <source>
        <dbReference type="Proteomes" id="UP000064844"/>
    </source>
</evidence>
<keyword evidence="3" id="KW-1185">Reference proteome</keyword>
<gene>
    <name evidence="2" type="ORF">IB211_02305c</name>
</gene>
<protein>
    <recommendedName>
        <fullName evidence="1">Sigma factor regulator C-terminal domain-containing protein</fullName>
    </recommendedName>
</protein>
<dbReference type="Pfam" id="PF13791">
    <property type="entry name" value="Sigma_reg_C"/>
    <property type="match status" value="1"/>
</dbReference>
<dbReference type="eggNOG" id="ENOG5032RY0">
    <property type="taxonomic scope" value="Bacteria"/>
</dbReference>
<dbReference type="Proteomes" id="UP000064844">
    <property type="component" value="Chromosome"/>
</dbReference>